<comment type="caution">
    <text evidence="1">The sequence shown here is derived from an EMBL/GenBank/DDBJ whole genome shotgun (WGS) entry which is preliminary data.</text>
</comment>
<proteinExistence type="predicted"/>
<dbReference type="RefSeq" id="WP_181751524.1">
    <property type="nucleotide sequence ID" value="NZ_JACEIQ010000006.1"/>
</dbReference>
<evidence type="ECO:0000313" key="1">
    <source>
        <dbReference type="EMBL" id="MBA4494283.1"/>
    </source>
</evidence>
<organism evidence="1 2">
    <name type="scientific">Paenactinomyces guangxiensis</name>
    <dbReference type="NCBI Taxonomy" id="1490290"/>
    <lineage>
        <taxon>Bacteria</taxon>
        <taxon>Bacillati</taxon>
        <taxon>Bacillota</taxon>
        <taxon>Bacilli</taxon>
        <taxon>Bacillales</taxon>
        <taxon>Thermoactinomycetaceae</taxon>
        <taxon>Paenactinomyces</taxon>
    </lineage>
</organism>
<sequence>MGKTYWFVPFQPTDPPVLGGKHLESREEDCRELLRFLARIHPRLLIPFKASLLLQTEGKAECSLTFSLPSHNVVLDGKPFALSPCAKQWLSRLIPPPEARKMLQEAEEFELWDRDPLCRQITRWWQAEYYVLALMNDHRGDSLAIDGCSF</sequence>
<name>A0A7W2A8W5_9BACL</name>
<keyword evidence="2" id="KW-1185">Reference proteome</keyword>
<accession>A0A7W2A8W5</accession>
<gene>
    <name evidence="1" type="ORF">H1191_08190</name>
</gene>
<reference evidence="1 2" key="1">
    <citation type="submission" date="2020-07" db="EMBL/GenBank/DDBJ databases">
        <authorList>
            <person name="Feng H."/>
        </authorList>
    </citation>
    <scope>NUCLEOTIDE SEQUENCE [LARGE SCALE GENOMIC DNA]</scope>
    <source>
        <strain evidence="2">s-10</strain>
    </source>
</reference>
<dbReference type="EMBL" id="JACEIQ010000006">
    <property type="protein sequence ID" value="MBA4494283.1"/>
    <property type="molecule type" value="Genomic_DNA"/>
</dbReference>
<evidence type="ECO:0000313" key="2">
    <source>
        <dbReference type="Proteomes" id="UP000535491"/>
    </source>
</evidence>
<dbReference type="AlphaFoldDB" id="A0A7W2A8W5"/>
<protein>
    <submittedName>
        <fullName evidence="1">Uncharacterized protein</fullName>
    </submittedName>
</protein>
<dbReference type="Proteomes" id="UP000535491">
    <property type="component" value="Unassembled WGS sequence"/>
</dbReference>